<dbReference type="SUPFAM" id="SSF81665">
    <property type="entry name" value="Calcium ATPase, transmembrane domain M"/>
    <property type="match status" value="1"/>
</dbReference>
<name>B1V9Q8_PHYAS</name>
<dbReference type="SUPFAM" id="SSF81660">
    <property type="entry name" value="Metal cation-transporting ATPase, ATP-binding domain N"/>
    <property type="match status" value="1"/>
</dbReference>
<dbReference type="InterPro" id="IPR050510">
    <property type="entry name" value="Cation_transp_ATPase_P-type"/>
</dbReference>
<dbReference type="GO" id="GO:0005391">
    <property type="term" value="F:P-type sodium:potassium-exchanging transporter activity"/>
    <property type="evidence" value="ECO:0007669"/>
    <property type="project" value="TreeGrafter"/>
</dbReference>
<dbReference type="EC" id="3.6.3.-" evidence="11"/>
<keyword evidence="11" id="KW-0378">Hydrolase</keyword>
<dbReference type="InterPro" id="IPR006068">
    <property type="entry name" value="ATPase_P-typ_cation-transptr_C"/>
</dbReference>
<evidence type="ECO:0000256" key="5">
    <source>
        <dbReference type="ARBA" id="ARBA00022840"/>
    </source>
</evidence>
<feature type="transmembrane region" description="Helical" evidence="9">
    <location>
        <begin position="901"/>
        <end position="923"/>
    </location>
</feature>
<comment type="subcellular location">
    <subcellularLocation>
        <location evidence="1">Membrane</location>
        <topology evidence="1">Multi-pass membrane protein</topology>
    </subcellularLocation>
</comment>
<evidence type="ECO:0000256" key="4">
    <source>
        <dbReference type="ARBA" id="ARBA00022741"/>
    </source>
</evidence>
<sequence length="938" mass="105841">MKNIFSQQTLKELQAFFKTDLQQGLKSEEALQRLKLYGKNQIIINNQTTLFQQLKRELKDFLVILLLGAAFINFTIGIWKNNFEEIFEGVFILIIVLGNIFISIYYENKTKKTLALVEQKTSLKVKVIRDNSYFLIPMENLVPGDLVILEAGDIVAADIRLIETFNLLVDESILTGESKAVLKNSHAAKNNDQNILSLLNMVFMNTIVLKGRARGVVVACGMKTEMGKITNFVDQAKSQKTPLEQKLTRFIKGITLLIVLIIMINALFVLLKNNNYIDFNILKNTFLEAIALGVAAIPEGLLIIMTLILALGMKKLTTQKAIVKNLKTLEILGAVNVVCTDKTGTLTQNKMVVKEIILSQNQFQPFVCRNENEKNENNPKKNPTEINLNNENNFALQKLLLFGVLCNDALISDQNEQKTLEIIADPTEKALINLALIYQINIQEIKKNYFRIGEIPFDSQRKMMTTFCSSEKDQVIYQITKGAPEVVLQRCTHIEDQGQIIKKTPAIQKILETQINQLTQKSLRVLAIAYKNCAFDNPNIINTTDQKEQNLIFLGAVALQDPIRDDVYQAIINCQKAHVAPIMITGDHLQTATTIAKNLKILQNKNDLVITGEALNQMSETKFFKKLNQIKVYARTNHHDKLKIVQAWQKKGFVVAMTGDGVNDALSIKQADVGIAMGIAGSNVAKMAADMILTDDNFATIVASLESGRHIFNNIKKSLIFLLSCNMGEIMLILLHNFFGSFLIPFTSHTSHFQILTAFQILWVNLVTDSLVAMALGLESQEKNNSPQKPYSLHENFLNKKTYQKIIIEGLLIALLAFIAGCVGYHIHKEKTLQEKYLTFQTFAFMVLAITQLIHVWNLRSFTTSTFKLKRNPLLIKTFCISLFCQLSIIWVPAIRKLFKLISLSLLDFAIIFFFSIIPLVIIEIKKALNATKKSKNN</sequence>
<dbReference type="KEGG" id="pal:PA0345"/>
<dbReference type="InterPro" id="IPR018303">
    <property type="entry name" value="ATPase_P-typ_P_site"/>
</dbReference>
<keyword evidence="7 9" id="KW-1133">Transmembrane helix</keyword>
<feature type="transmembrane region" description="Helical" evidence="9">
    <location>
        <begin position="86"/>
        <end position="106"/>
    </location>
</feature>
<dbReference type="GO" id="GO:0005886">
    <property type="term" value="C:plasma membrane"/>
    <property type="evidence" value="ECO:0007669"/>
    <property type="project" value="TreeGrafter"/>
</dbReference>
<evidence type="ECO:0000256" key="8">
    <source>
        <dbReference type="ARBA" id="ARBA00023136"/>
    </source>
</evidence>
<dbReference type="InterPro" id="IPR059000">
    <property type="entry name" value="ATPase_P-type_domA"/>
</dbReference>
<dbReference type="EMBL" id="AM422018">
    <property type="protein sequence ID" value="CAM11680.1"/>
    <property type="molecule type" value="Genomic_DNA"/>
</dbReference>
<feature type="domain" description="Cation-transporting P-type ATPase N-terminal" evidence="10">
    <location>
        <begin position="4"/>
        <end position="78"/>
    </location>
</feature>
<dbReference type="InterPro" id="IPR008250">
    <property type="entry name" value="ATPase_P-typ_transduc_dom_A_sf"/>
</dbReference>
<dbReference type="AlphaFoldDB" id="B1V9Q8"/>
<organism evidence="11 12">
    <name type="scientific">Phytoplasma australiense</name>
    <dbReference type="NCBI Taxonomy" id="59748"/>
    <lineage>
        <taxon>Bacteria</taxon>
        <taxon>Bacillati</taxon>
        <taxon>Mycoplasmatota</taxon>
        <taxon>Mollicutes</taxon>
        <taxon>Acholeplasmatales</taxon>
        <taxon>Acholeplasmataceae</taxon>
        <taxon>Candidatus Phytoplasma</taxon>
        <taxon>16SrXII (Stolbur group)</taxon>
    </lineage>
</organism>
<dbReference type="GO" id="GO:0036376">
    <property type="term" value="P:sodium ion export across plasma membrane"/>
    <property type="evidence" value="ECO:0007669"/>
    <property type="project" value="TreeGrafter"/>
</dbReference>
<keyword evidence="6" id="KW-1278">Translocase</keyword>
<keyword evidence="3 9" id="KW-0812">Transmembrane</keyword>
<gene>
    <name evidence="11" type="primary">mgtA</name>
    <name evidence="11" type="ordered locus">PA0345</name>
</gene>
<dbReference type="Pfam" id="PF13246">
    <property type="entry name" value="Cation_ATPase"/>
    <property type="match status" value="1"/>
</dbReference>
<dbReference type="Gene3D" id="1.20.1110.10">
    <property type="entry name" value="Calcium-transporting ATPase, transmembrane domain"/>
    <property type="match status" value="1"/>
</dbReference>
<evidence type="ECO:0000313" key="11">
    <source>
        <dbReference type="EMBL" id="CAM11680.1"/>
    </source>
</evidence>
<dbReference type="InterPro" id="IPR023299">
    <property type="entry name" value="ATPase_P-typ_cyto_dom_N"/>
</dbReference>
<dbReference type="InterPro" id="IPR023214">
    <property type="entry name" value="HAD_sf"/>
</dbReference>
<reference evidence="11 12" key="1">
    <citation type="journal article" date="2008" name="J. Bacteriol.">
        <title>Comparative genome analysis of 'Candidatus Phytoplasma australiense' (subgroup tuf-Australia I; rp-A) and 'Ca. Phytoplasma asteris' strains OY-M and AY-WB.</title>
        <authorList>
            <person name="Tran-Nguyen L.T."/>
            <person name="Kube M."/>
            <person name="Schneider B."/>
            <person name="Reinhardt R."/>
            <person name="Gibb K.S."/>
        </authorList>
    </citation>
    <scope>NUCLEOTIDE SEQUENCE [LARGE SCALE GENOMIC DNA]</scope>
</reference>
<proteinExistence type="inferred from homology"/>
<dbReference type="GO" id="GO:0006883">
    <property type="term" value="P:intracellular sodium ion homeostasis"/>
    <property type="evidence" value="ECO:0007669"/>
    <property type="project" value="TreeGrafter"/>
</dbReference>
<keyword evidence="5" id="KW-0067">ATP-binding</keyword>
<dbReference type="GO" id="GO:1902600">
    <property type="term" value="P:proton transmembrane transport"/>
    <property type="evidence" value="ECO:0007669"/>
    <property type="project" value="TreeGrafter"/>
</dbReference>
<evidence type="ECO:0000256" key="1">
    <source>
        <dbReference type="ARBA" id="ARBA00004141"/>
    </source>
</evidence>
<dbReference type="InterPro" id="IPR001757">
    <property type="entry name" value="P_typ_ATPase"/>
</dbReference>
<evidence type="ECO:0000256" key="9">
    <source>
        <dbReference type="SAM" id="Phobius"/>
    </source>
</evidence>
<protein>
    <submittedName>
        <fullName evidence="11">Cation-transporting ATPase A, P type (ATPase, E1-E2 type)</fullName>
        <ecNumber evidence="11">3.6.3.-</ecNumber>
    </submittedName>
</protein>
<dbReference type="Pfam" id="PF00690">
    <property type="entry name" value="Cation_ATPase_N"/>
    <property type="match status" value="1"/>
</dbReference>
<dbReference type="NCBIfam" id="TIGR01494">
    <property type="entry name" value="ATPase_P-type"/>
    <property type="match status" value="2"/>
</dbReference>
<dbReference type="Pfam" id="PF00689">
    <property type="entry name" value="Cation_ATPase_C"/>
    <property type="match status" value="1"/>
</dbReference>
<dbReference type="STRING" id="59748.PA0345"/>
<dbReference type="PANTHER" id="PTHR43294">
    <property type="entry name" value="SODIUM/POTASSIUM-TRANSPORTING ATPASE SUBUNIT ALPHA"/>
    <property type="match status" value="1"/>
</dbReference>
<evidence type="ECO:0000256" key="7">
    <source>
        <dbReference type="ARBA" id="ARBA00022989"/>
    </source>
</evidence>
<accession>B1V9Q8</accession>
<evidence type="ECO:0000256" key="3">
    <source>
        <dbReference type="ARBA" id="ARBA00022692"/>
    </source>
</evidence>
<dbReference type="InterPro" id="IPR023298">
    <property type="entry name" value="ATPase_P-typ_TM_dom_sf"/>
</dbReference>
<dbReference type="Gene3D" id="3.40.50.1000">
    <property type="entry name" value="HAD superfamily/HAD-like"/>
    <property type="match status" value="1"/>
</dbReference>
<feature type="transmembrane region" description="Helical" evidence="9">
    <location>
        <begin position="806"/>
        <end position="828"/>
    </location>
</feature>
<dbReference type="SFLD" id="SFLDG00002">
    <property type="entry name" value="C1.7:_P-type_atpase_like"/>
    <property type="match status" value="1"/>
</dbReference>
<feature type="transmembrane region" description="Helical" evidence="9">
    <location>
        <begin position="250"/>
        <end position="270"/>
    </location>
</feature>
<dbReference type="GO" id="GO:0005524">
    <property type="term" value="F:ATP binding"/>
    <property type="evidence" value="ECO:0007669"/>
    <property type="project" value="UniProtKB-KW"/>
</dbReference>
<dbReference type="SUPFAM" id="SSF56784">
    <property type="entry name" value="HAD-like"/>
    <property type="match status" value="1"/>
</dbReference>
<dbReference type="PRINTS" id="PR00119">
    <property type="entry name" value="CATATPASE"/>
</dbReference>
<dbReference type="InterPro" id="IPR004014">
    <property type="entry name" value="ATPase_P-typ_cation-transptr_N"/>
</dbReference>
<dbReference type="SFLD" id="SFLDF00027">
    <property type="entry name" value="p-type_atpase"/>
    <property type="match status" value="1"/>
</dbReference>
<feature type="transmembrane region" description="Helical" evidence="9">
    <location>
        <begin position="759"/>
        <end position="778"/>
    </location>
</feature>
<dbReference type="eggNOG" id="COG0474">
    <property type="taxonomic scope" value="Bacteria"/>
</dbReference>
<dbReference type="Pfam" id="PF00122">
    <property type="entry name" value="E1-E2_ATPase"/>
    <property type="match status" value="1"/>
</dbReference>
<feature type="transmembrane region" description="Helical" evidence="9">
    <location>
        <begin position="874"/>
        <end position="895"/>
    </location>
</feature>
<dbReference type="PROSITE" id="PS00154">
    <property type="entry name" value="ATPASE_E1_E2"/>
    <property type="match status" value="1"/>
</dbReference>
<feature type="transmembrane region" description="Helical" evidence="9">
    <location>
        <begin position="719"/>
        <end position="739"/>
    </location>
</feature>
<dbReference type="GO" id="GO:0016887">
    <property type="term" value="F:ATP hydrolysis activity"/>
    <property type="evidence" value="ECO:0007669"/>
    <property type="project" value="InterPro"/>
</dbReference>
<comment type="similarity">
    <text evidence="2">Belongs to the cation transport ATPase (P-type) (TC 3.A.3) family. Type IIA subfamily.</text>
</comment>
<keyword evidence="4" id="KW-0547">Nucleotide-binding</keyword>
<dbReference type="Proteomes" id="UP000008323">
    <property type="component" value="Chromosome"/>
</dbReference>
<dbReference type="GO" id="GO:0030007">
    <property type="term" value="P:intracellular potassium ion homeostasis"/>
    <property type="evidence" value="ECO:0007669"/>
    <property type="project" value="TreeGrafter"/>
</dbReference>
<evidence type="ECO:0000256" key="2">
    <source>
        <dbReference type="ARBA" id="ARBA00005675"/>
    </source>
</evidence>
<dbReference type="Gene3D" id="2.70.150.10">
    <property type="entry name" value="Calcium-transporting ATPase, cytoplasmic transduction domain A"/>
    <property type="match status" value="1"/>
</dbReference>
<dbReference type="PANTHER" id="PTHR43294:SF20">
    <property type="entry name" value="P-TYPE ATPASE"/>
    <property type="match status" value="1"/>
</dbReference>
<dbReference type="SUPFAM" id="SSF81653">
    <property type="entry name" value="Calcium ATPase, transduction domain A"/>
    <property type="match status" value="1"/>
</dbReference>
<dbReference type="SFLD" id="SFLDS00003">
    <property type="entry name" value="Haloacid_Dehalogenase"/>
    <property type="match status" value="1"/>
</dbReference>
<dbReference type="InterPro" id="IPR044492">
    <property type="entry name" value="P_typ_ATPase_HD_dom"/>
</dbReference>
<dbReference type="Gene3D" id="3.40.1110.10">
    <property type="entry name" value="Calcium-transporting ATPase, cytoplasmic domain N"/>
    <property type="match status" value="1"/>
</dbReference>
<feature type="transmembrane region" description="Helical" evidence="9">
    <location>
        <begin position="61"/>
        <end position="80"/>
    </location>
</feature>
<evidence type="ECO:0000256" key="6">
    <source>
        <dbReference type="ARBA" id="ARBA00022967"/>
    </source>
</evidence>
<dbReference type="PRINTS" id="PR00120">
    <property type="entry name" value="HATPASE"/>
</dbReference>
<evidence type="ECO:0000259" key="10">
    <source>
        <dbReference type="SMART" id="SM00831"/>
    </source>
</evidence>
<evidence type="ECO:0000313" key="12">
    <source>
        <dbReference type="Proteomes" id="UP000008323"/>
    </source>
</evidence>
<dbReference type="SMART" id="SM00831">
    <property type="entry name" value="Cation_ATPase_N"/>
    <property type="match status" value="1"/>
</dbReference>
<keyword evidence="8 9" id="KW-0472">Membrane</keyword>
<dbReference type="GO" id="GO:1990573">
    <property type="term" value="P:potassium ion import across plasma membrane"/>
    <property type="evidence" value="ECO:0007669"/>
    <property type="project" value="TreeGrafter"/>
</dbReference>
<feature type="transmembrane region" description="Helical" evidence="9">
    <location>
        <begin position="840"/>
        <end position="862"/>
    </location>
</feature>
<feature type="transmembrane region" description="Helical" evidence="9">
    <location>
        <begin position="290"/>
        <end position="311"/>
    </location>
</feature>
<dbReference type="InterPro" id="IPR036412">
    <property type="entry name" value="HAD-like_sf"/>
</dbReference>